<dbReference type="PROSITE" id="PS51257">
    <property type="entry name" value="PROKAR_LIPOPROTEIN"/>
    <property type="match status" value="1"/>
</dbReference>
<protein>
    <submittedName>
        <fullName evidence="2">Uncharacterized protein</fullName>
    </submittedName>
</protein>
<organism evidence="2 3">
    <name type="scientific">Rhodopirellula bahusiensis</name>
    <dbReference type="NCBI Taxonomy" id="2014065"/>
    <lineage>
        <taxon>Bacteria</taxon>
        <taxon>Pseudomonadati</taxon>
        <taxon>Planctomycetota</taxon>
        <taxon>Planctomycetia</taxon>
        <taxon>Pirellulales</taxon>
        <taxon>Pirellulaceae</taxon>
        <taxon>Rhodopirellula</taxon>
    </lineage>
</organism>
<evidence type="ECO:0000256" key="1">
    <source>
        <dbReference type="SAM" id="SignalP"/>
    </source>
</evidence>
<dbReference type="Proteomes" id="UP000225740">
    <property type="component" value="Unassembled WGS sequence"/>
</dbReference>
<reference evidence="2 3" key="1">
    <citation type="submission" date="2017-06" db="EMBL/GenBank/DDBJ databases">
        <title>Description of Rhodopirellula bahusiensis sp. nov.</title>
        <authorList>
            <person name="Kizina J."/>
            <person name="Harder J."/>
        </authorList>
    </citation>
    <scope>NUCLEOTIDE SEQUENCE [LARGE SCALE GENOMIC DNA]</scope>
    <source>
        <strain evidence="2 3">SWK21</strain>
    </source>
</reference>
<accession>A0A2G1VXG8</accession>
<name>A0A2G1VXG8_9BACT</name>
<dbReference type="AlphaFoldDB" id="A0A2G1VXG8"/>
<dbReference type="RefSeq" id="WP_099264427.1">
    <property type="nucleotide sequence ID" value="NZ_NIZW01000050.1"/>
</dbReference>
<dbReference type="EMBL" id="NIZW01000050">
    <property type="protein sequence ID" value="PHQ31445.1"/>
    <property type="molecule type" value="Genomic_DNA"/>
</dbReference>
<sequence>MTSRLHLLALCAGCLLLAVGCEPAGDEAASSDVDRTLILADAPADAISLTEAKEKFEDEESPAPSEITLVGKVDAGEFDAFDPELAKFMLSELPDEDHTGGDPDHADNCPFCKRRLANAPKAIVELVDESGAVRTIRADKLAGLSTGDVVTVSGTVTYDKDVNAITIQTQKIHVR</sequence>
<keyword evidence="1" id="KW-0732">Signal</keyword>
<proteinExistence type="predicted"/>
<feature type="chain" id="PRO_5013773733" evidence="1">
    <location>
        <begin position="25"/>
        <end position="175"/>
    </location>
</feature>
<feature type="signal peptide" evidence="1">
    <location>
        <begin position="1"/>
        <end position="24"/>
    </location>
</feature>
<gene>
    <name evidence="2" type="ORF">CEE69_31050</name>
</gene>
<comment type="caution">
    <text evidence="2">The sequence shown here is derived from an EMBL/GenBank/DDBJ whole genome shotgun (WGS) entry which is preliminary data.</text>
</comment>
<dbReference type="OrthoDB" id="287786at2"/>
<evidence type="ECO:0000313" key="2">
    <source>
        <dbReference type="EMBL" id="PHQ31445.1"/>
    </source>
</evidence>
<keyword evidence="3" id="KW-1185">Reference proteome</keyword>
<dbReference type="GeneID" id="90612242"/>
<evidence type="ECO:0000313" key="3">
    <source>
        <dbReference type="Proteomes" id="UP000225740"/>
    </source>
</evidence>